<reference evidence="2 4" key="1">
    <citation type="submission" date="2020-01" db="EMBL/GenBank/DDBJ databases">
        <title>the WGS Modestobacter muralis CPCC 204518.</title>
        <authorList>
            <person name="Jiang Z."/>
        </authorList>
    </citation>
    <scope>NUCLEOTIDE SEQUENCE [LARGE SCALE GENOMIC DNA]</scope>
    <source>
        <strain evidence="2 4">DSM 100205</strain>
    </source>
</reference>
<dbReference type="Proteomes" id="UP000471152">
    <property type="component" value="Unassembled WGS sequence"/>
</dbReference>
<feature type="transmembrane region" description="Helical" evidence="1">
    <location>
        <begin position="131"/>
        <end position="148"/>
    </location>
</feature>
<evidence type="ECO:0000313" key="2">
    <source>
        <dbReference type="EMBL" id="NEK92773.1"/>
    </source>
</evidence>
<feature type="transmembrane region" description="Helical" evidence="1">
    <location>
        <begin position="160"/>
        <end position="177"/>
    </location>
</feature>
<dbReference type="RefSeq" id="WP_163609195.1">
    <property type="nucleotide sequence ID" value="NZ_JAAGWB010000004.1"/>
</dbReference>
<name>A0A6P0H1I4_9ACTN</name>
<feature type="transmembrane region" description="Helical" evidence="1">
    <location>
        <begin position="65"/>
        <end position="84"/>
    </location>
</feature>
<proteinExistence type="predicted"/>
<keyword evidence="1" id="KW-0472">Membrane</keyword>
<protein>
    <submittedName>
        <fullName evidence="3">Uncharacterized protein</fullName>
    </submittedName>
</protein>
<sequence>MTQLTVSPGTRAAAGPVLAVAGGLVTGGFAAWAYYGDTVRPLAHAFGLWITLLALLSARRLVREAVLRSVLALAAAVTAFYVGTDVTYGIEYPGAPYSVDLEQLVQWLVLAVVAGSLLGWAFHPIGRPGRVGALATAAAVGLLAADAYRRSSNYPEDGAVLVGFAALAIAAVLAVAVRSPRQLSEVALWTVPMAAAGWVLVSAPDLLEQLLITGSF</sequence>
<dbReference type="EMBL" id="JAAGWH010000004">
    <property type="protein sequence ID" value="NEK92773.1"/>
    <property type="molecule type" value="Genomic_DNA"/>
</dbReference>
<feature type="transmembrane region" description="Helical" evidence="1">
    <location>
        <begin position="104"/>
        <end position="122"/>
    </location>
</feature>
<organism evidence="3 5">
    <name type="scientific">Modestobacter muralis</name>
    <dbReference type="NCBI Taxonomy" id="1608614"/>
    <lineage>
        <taxon>Bacteria</taxon>
        <taxon>Bacillati</taxon>
        <taxon>Actinomycetota</taxon>
        <taxon>Actinomycetes</taxon>
        <taxon>Geodermatophilales</taxon>
        <taxon>Geodermatophilaceae</taxon>
        <taxon>Modestobacter</taxon>
    </lineage>
</organism>
<keyword evidence="4" id="KW-1185">Reference proteome</keyword>
<dbReference type="InterPro" id="IPR045393">
    <property type="entry name" value="DUF6518"/>
</dbReference>
<keyword evidence="1" id="KW-0812">Transmembrane</keyword>
<comment type="caution">
    <text evidence="3">The sequence shown here is derived from an EMBL/GenBank/DDBJ whole genome shotgun (WGS) entry which is preliminary data.</text>
</comment>
<dbReference type="EMBL" id="JAAGWB010000004">
    <property type="protein sequence ID" value="NEN49540.1"/>
    <property type="molecule type" value="Genomic_DNA"/>
</dbReference>
<dbReference type="Pfam" id="PF20128">
    <property type="entry name" value="DUF6518"/>
    <property type="match status" value="1"/>
</dbReference>
<feature type="transmembrane region" description="Helical" evidence="1">
    <location>
        <begin position="12"/>
        <end position="35"/>
    </location>
</feature>
<evidence type="ECO:0000313" key="4">
    <source>
        <dbReference type="Proteomes" id="UP000468828"/>
    </source>
</evidence>
<dbReference type="Proteomes" id="UP000468828">
    <property type="component" value="Unassembled WGS sequence"/>
</dbReference>
<evidence type="ECO:0000256" key="1">
    <source>
        <dbReference type="SAM" id="Phobius"/>
    </source>
</evidence>
<accession>A0A6P0H1I4</accession>
<evidence type="ECO:0000313" key="3">
    <source>
        <dbReference type="EMBL" id="NEN49540.1"/>
    </source>
</evidence>
<keyword evidence="1" id="KW-1133">Transmembrane helix</keyword>
<reference evidence="3 5" key="2">
    <citation type="submission" date="2020-02" db="EMBL/GenBank/DDBJ databases">
        <title>The WGS of Modestobacter muralis DSM 100205.</title>
        <authorList>
            <person name="Jiang Z."/>
        </authorList>
    </citation>
    <scope>NUCLEOTIDE SEQUENCE [LARGE SCALE GENOMIC DNA]</scope>
    <source>
        <strain evidence="3 5">DSM 100205</strain>
    </source>
</reference>
<gene>
    <name evidence="3" type="ORF">G3R41_01110</name>
    <name evidence="2" type="ORF">GCU67_01110</name>
</gene>
<feature type="transmembrane region" description="Helical" evidence="1">
    <location>
        <begin position="41"/>
        <end position="58"/>
    </location>
</feature>
<dbReference type="AlphaFoldDB" id="A0A6P0H1I4"/>
<evidence type="ECO:0000313" key="5">
    <source>
        <dbReference type="Proteomes" id="UP000471152"/>
    </source>
</evidence>